<evidence type="ECO:0000313" key="1">
    <source>
        <dbReference type="EMBL" id="ERT10086.1"/>
    </source>
</evidence>
<comment type="caution">
    <text evidence="1">The sequence shown here is derived from an EMBL/GenBank/DDBJ whole genome shotgun (WGS) entry which is preliminary data.</text>
</comment>
<dbReference type="EMBL" id="AXDT01000644">
    <property type="protein sequence ID" value="ERT10086.1"/>
    <property type="molecule type" value="Genomic_DNA"/>
</dbReference>
<keyword evidence="2" id="KW-1185">Reference proteome</keyword>
<dbReference type="AlphaFoldDB" id="U7QUJ4"/>
<proteinExistence type="predicted"/>
<reference evidence="1 2" key="1">
    <citation type="submission" date="2013-10" db="EMBL/GenBank/DDBJ databases">
        <title>Whole Genome Shotgun Sequence of Photorhabdus temperata J3.</title>
        <authorList>
            <person name="Park G.-S."/>
            <person name="Hong S.-J."/>
            <person name="Shin J.-H."/>
        </authorList>
    </citation>
    <scope>NUCLEOTIDE SEQUENCE [LARGE SCALE GENOMIC DNA]</scope>
    <source>
        <strain evidence="1 2">J3</strain>
    </source>
</reference>
<organism evidence="1 2">
    <name type="scientific">Photorhabdus temperata J3</name>
    <dbReference type="NCBI Taxonomy" id="1389415"/>
    <lineage>
        <taxon>Bacteria</taxon>
        <taxon>Pseudomonadati</taxon>
        <taxon>Pseudomonadota</taxon>
        <taxon>Gammaproteobacteria</taxon>
        <taxon>Enterobacterales</taxon>
        <taxon>Morganellaceae</taxon>
        <taxon>Photorhabdus</taxon>
    </lineage>
</organism>
<dbReference type="PATRIC" id="fig|1389415.4.peg.5280"/>
<evidence type="ECO:0000313" key="2">
    <source>
        <dbReference type="Proteomes" id="UP000017133"/>
    </source>
</evidence>
<accession>U7QUJ4</accession>
<sequence length="263" mass="30302">MPRTLTRSAVQELSSIIHYRHVNEDDPVPSVPFEKDMDNSFFNYWTPAGYDWEIMKLVSPSPIVKAIKQATASQEIYLHHGKVVHFLKASACPEWLIAASNVSLIARLSAEEILSNTTKLYLIPELDKETEHLFAQAGEQQNALFDQLTPQEKDKLFAENKNPELKDKLSILNHFSSRYAGYINARLKELCEPDKMTVYQDSQRQFKEKMDVYKRLIPDAIYYRNLCFLEMDKQLITSLAVSQQTEKGKLALQHYCDGKELPV</sequence>
<protein>
    <submittedName>
        <fullName evidence="1">Uncharacterized protein</fullName>
    </submittedName>
</protein>
<dbReference type="Proteomes" id="UP000017133">
    <property type="component" value="Unassembled WGS sequence"/>
</dbReference>
<name>U7QUJ4_PHOTE</name>
<gene>
    <name evidence="1" type="ORF">O185_27560</name>
</gene>